<evidence type="ECO:0000256" key="3">
    <source>
        <dbReference type="ARBA" id="ARBA00023163"/>
    </source>
</evidence>
<dbReference type="GO" id="GO:0045892">
    <property type="term" value="P:negative regulation of DNA-templated transcription"/>
    <property type="evidence" value="ECO:0007669"/>
    <property type="project" value="TreeGrafter"/>
</dbReference>
<dbReference type="RefSeq" id="WP_085468156.1">
    <property type="nucleotide sequence ID" value="NZ_CP083974.1"/>
</dbReference>
<sequence length="254" mass="28253">MTERSGYHDIACVLADEISELETGTKLASEHELMHRFGVGRASARAAVQELERRGLVRRVRGSGTFVNRPIDYLISHEQRPSWHRTVEAAGATPRSTVLSSDVRPASAREAAHLGVAPGTEVHHMRRLRFVDGNVAAIGDEWVTREALTELGSALRVEESLDELLRQMGRFDVVRSWCRIGTEVPAPEIADALEMNFVTPVWTVESINRDADTGVAVTYSMSWMRADMIRVVMEIGDRSVSNPLESQRRTGTFA</sequence>
<dbReference type="SMART" id="SM00345">
    <property type="entry name" value="HTH_GNTR"/>
    <property type="match status" value="1"/>
</dbReference>
<dbReference type="Gene3D" id="3.40.1410.10">
    <property type="entry name" value="Chorismate lyase-like"/>
    <property type="match status" value="1"/>
</dbReference>
<keyword evidence="3" id="KW-0804">Transcription</keyword>
<evidence type="ECO:0000313" key="5">
    <source>
        <dbReference type="EMBL" id="UZF47371.1"/>
    </source>
</evidence>
<dbReference type="Pfam" id="PF07702">
    <property type="entry name" value="UTRA"/>
    <property type="match status" value="1"/>
</dbReference>
<dbReference type="InterPro" id="IPR011663">
    <property type="entry name" value="UTRA"/>
</dbReference>
<evidence type="ECO:0000256" key="1">
    <source>
        <dbReference type="ARBA" id="ARBA00023015"/>
    </source>
</evidence>
<evidence type="ECO:0000313" key="6">
    <source>
        <dbReference type="Proteomes" id="UP001162740"/>
    </source>
</evidence>
<organism evidence="5 6">
    <name type="scientific">Rhodococcus rhodochrous</name>
    <dbReference type="NCBI Taxonomy" id="1829"/>
    <lineage>
        <taxon>Bacteria</taxon>
        <taxon>Bacillati</taxon>
        <taxon>Actinomycetota</taxon>
        <taxon>Actinomycetes</taxon>
        <taxon>Mycobacteriales</taxon>
        <taxon>Nocardiaceae</taxon>
        <taxon>Rhodococcus</taxon>
    </lineage>
</organism>
<dbReference type="Gene3D" id="1.10.10.10">
    <property type="entry name" value="Winged helix-like DNA-binding domain superfamily/Winged helix DNA-binding domain"/>
    <property type="match status" value="1"/>
</dbReference>
<feature type="domain" description="HTH gntR-type" evidence="4">
    <location>
        <begin position="4"/>
        <end position="70"/>
    </location>
</feature>
<dbReference type="PANTHER" id="PTHR44846:SF1">
    <property type="entry name" value="MANNOSYL-D-GLYCERATE TRANSPORT_METABOLISM SYSTEM REPRESSOR MNGR-RELATED"/>
    <property type="match status" value="1"/>
</dbReference>
<dbReference type="EMBL" id="CP083974">
    <property type="protein sequence ID" value="UZF47371.1"/>
    <property type="molecule type" value="Genomic_DNA"/>
</dbReference>
<dbReference type="InterPro" id="IPR000524">
    <property type="entry name" value="Tscrpt_reg_HTH_GntR"/>
</dbReference>
<dbReference type="AlphaFoldDB" id="A0AA46X1Z8"/>
<dbReference type="PRINTS" id="PR00035">
    <property type="entry name" value="HTHGNTR"/>
</dbReference>
<dbReference type="InterPro" id="IPR050679">
    <property type="entry name" value="Bact_HTH_transcr_reg"/>
</dbReference>
<protein>
    <submittedName>
        <fullName evidence="5">GntR family transcriptional regulator</fullName>
    </submittedName>
</protein>
<dbReference type="GO" id="GO:0003700">
    <property type="term" value="F:DNA-binding transcription factor activity"/>
    <property type="evidence" value="ECO:0007669"/>
    <property type="project" value="InterPro"/>
</dbReference>
<dbReference type="PROSITE" id="PS50949">
    <property type="entry name" value="HTH_GNTR"/>
    <property type="match status" value="1"/>
</dbReference>
<evidence type="ECO:0000259" key="4">
    <source>
        <dbReference type="PROSITE" id="PS50949"/>
    </source>
</evidence>
<keyword evidence="1" id="KW-0805">Transcription regulation</keyword>
<dbReference type="Proteomes" id="UP001162740">
    <property type="component" value="Chromosome"/>
</dbReference>
<dbReference type="InterPro" id="IPR028978">
    <property type="entry name" value="Chorismate_lyase_/UTRA_dom_sf"/>
</dbReference>
<dbReference type="SMART" id="SM00866">
    <property type="entry name" value="UTRA"/>
    <property type="match status" value="1"/>
</dbReference>
<dbReference type="SUPFAM" id="SSF64288">
    <property type="entry name" value="Chorismate lyase-like"/>
    <property type="match status" value="1"/>
</dbReference>
<dbReference type="GO" id="GO:0003677">
    <property type="term" value="F:DNA binding"/>
    <property type="evidence" value="ECO:0007669"/>
    <property type="project" value="UniProtKB-KW"/>
</dbReference>
<gene>
    <name evidence="5" type="ORF">KUM34_012315</name>
</gene>
<proteinExistence type="predicted"/>
<dbReference type="PANTHER" id="PTHR44846">
    <property type="entry name" value="MANNOSYL-D-GLYCERATE TRANSPORT/METABOLISM SYSTEM REPRESSOR MNGR-RELATED"/>
    <property type="match status" value="1"/>
</dbReference>
<keyword evidence="2" id="KW-0238">DNA-binding</keyword>
<dbReference type="Pfam" id="PF00392">
    <property type="entry name" value="GntR"/>
    <property type="match status" value="1"/>
</dbReference>
<dbReference type="InterPro" id="IPR036388">
    <property type="entry name" value="WH-like_DNA-bd_sf"/>
</dbReference>
<dbReference type="SUPFAM" id="SSF46785">
    <property type="entry name" value="Winged helix' DNA-binding domain"/>
    <property type="match status" value="1"/>
</dbReference>
<evidence type="ECO:0000256" key="2">
    <source>
        <dbReference type="ARBA" id="ARBA00023125"/>
    </source>
</evidence>
<dbReference type="InterPro" id="IPR036390">
    <property type="entry name" value="WH_DNA-bd_sf"/>
</dbReference>
<accession>A0AA46X1Z8</accession>
<reference evidence="5 6" key="1">
    <citation type="journal article" date="2021" name="Front. Microbiol.">
        <title>Bacterial Transformation of Aromatic Monomers in Softwood Black Liquor.</title>
        <authorList>
            <person name="Navas L.E."/>
            <person name="Dexter G."/>
            <person name="Liu J."/>
            <person name="Levy-Booth D."/>
            <person name="Cho M."/>
            <person name="Jang S.K."/>
            <person name="Mansfield S.D."/>
            <person name="Renneckar S."/>
            <person name="Mohn W.W."/>
            <person name="Eltis L.D."/>
        </authorList>
    </citation>
    <scope>NUCLEOTIDE SEQUENCE [LARGE SCALE GENOMIC DNA]</scope>
    <source>
        <strain evidence="5 6">GD02</strain>
    </source>
</reference>
<name>A0AA46X1Z8_RHORH</name>